<dbReference type="EC" id="3.1.1.-" evidence="3"/>
<feature type="domain" description="Carboxylesterase type B" evidence="4">
    <location>
        <begin position="52"/>
        <end position="503"/>
    </location>
</feature>
<dbReference type="InterPro" id="IPR029058">
    <property type="entry name" value="AB_hydrolase_fold"/>
</dbReference>
<evidence type="ECO:0000313" key="6">
    <source>
        <dbReference type="Proteomes" id="UP000277580"/>
    </source>
</evidence>
<evidence type="ECO:0000256" key="3">
    <source>
        <dbReference type="RuleBase" id="RU361235"/>
    </source>
</evidence>
<dbReference type="Proteomes" id="UP000277580">
    <property type="component" value="Unassembled WGS sequence"/>
</dbReference>
<dbReference type="GO" id="GO:0016787">
    <property type="term" value="F:hydrolase activity"/>
    <property type="evidence" value="ECO:0007669"/>
    <property type="project" value="UniProtKB-KW"/>
</dbReference>
<dbReference type="InterPro" id="IPR019819">
    <property type="entry name" value="Carboxylesterase_B_CS"/>
</dbReference>
<protein>
    <recommendedName>
        <fullName evidence="3">Carboxylic ester hydrolase</fullName>
        <ecNumber evidence="3">3.1.1.-</ecNumber>
    </recommendedName>
</protein>
<dbReference type="InterPro" id="IPR002018">
    <property type="entry name" value="CarbesteraseB"/>
</dbReference>
<dbReference type="Gene3D" id="3.40.50.1820">
    <property type="entry name" value="alpha/beta hydrolase"/>
    <property type="match status" value="1"/>
</dbReference>
<dbReference type="InParanoid" id="A0A3N4KQD9"/>
<dbReference type="InterPro" id="IPR050309">
    <property type="entry name" value="Type-B_Carboxylest/Lipase"/>
</dbReference>
<dbReference type="PROSITE" id="PS00122">
    <property type="entry name" value="CARBOXYLESTERASE_B_1"/>
    <property type="match status" value="1"/>
</dbReference>
<evidence type="ECO:0000256" key="1">
    <source>
        <dbReference type="ARBA" id="ARBA00005964"/>
    </source>
</evidence>
<gene>
    <name evidence="5" type="ORF">P167DRAFT_605531</name>
</gene>
<dbReference type="SUPFAM" id="SSF53474">
    <property type="entry name" value="alpha/beta-Hydrolases"/>
    <property type="match status" value="1"/>
</dbReference>
<dbReference type="STRING" id="1392247.A0A3N4KQD9"/>
<dbReference type="PANTHER" id="PTHR11559">
    <property type="entry name" value="CARBOXYLESTERASE"/>
    <property type="match status" value="1"/>
</dbReference>
<evidence type="ECO:0000259" key="4">
    <source>
        <dbReference type="Pfam" id="PF00135"/>
    </source>
</evidence>
<dbReference type="Pfam" id="PF00135">
    <property type="entry name" value="COesterase"/>
    <property type="match status" value="1"/>
</dbReference>
<proteinExistence type="inferred from homology"/>
<feature type="signal peptide" evidence="3">
    <location>
        <begin position="1"/>
        <end position="18"/>
    </location>
</feature>
<dbReference type="OrthoDB" id="408631at2759"/>
<evidence type="ECO:0000256" key="2">
    <source>
        <dbReference type="ARBA" id="ARBA00022801"/>
    </source>
</evidence>
<feature type="chain" id="PRO_5017850049" description="Carboxylic ester hydrolase" evidence="3">
    <location>
        <begin position="19"/>
        <end position="535"/>
    </location>
</feature>
<keyword evidence="3" id="KW-0732">Signal</keyword>
<keyword evidence="6" id="KW-1185">Reference proteome</keyword>
<name>A0A3N4KQD9_9PEZI</name>
<dbReference type="InterPro" id="IPR019826">
    <property type="entry name" value="Carboxylesterase_B_AS"/>
</dbReference>
<dbReference type="AlphaFoldDB" id="A0A3N4KQD9"/>
<reference evidence="5 6" key="1">
    <citation type="journal article" date="2018" name="Nat. Ecol. Evol.">
        <title>Pezizomycetes genomes reveal the molecular basis of ectomycorrhizal truffle lifestyle.</title>
        <authorList>
            <person name="Murat C."/>
            <person name="Payen T."/>
            <person name="Noel B."/>
            <person name="Kuo A."/>
            <person name="Morin E."/>
            <person name="Chen J."/>
            <person name="Kohler A."/>
            <person name="Krizsan K."/>
            <person name="Balestrini R."/>
            <person name="Da Silva C."/>
            <person name="Montanini B."/>
            <person name="Hainaut M."/>
            <person name="Levati E."/>
            <person name="Barry K.W."/>
            <person name="Belfiori B."/>
            <person name="Cichocki N."/>
            <person name="Clum A."/>
            <person name="Dockter R.B."/>
            <person name="Fauchery L."/>
            <person name="Guy J."/>
            <person name="Iotti M."/>
            <person name="Le Tacon F."/>
            <person name="Lindquist E.A."/>
            <person name="Lipzen A."/>
            <person name="Malagnac F."/>
            <person name="Mello A."/>
            <person name="Molinier V."/>
            <person name="Miyauchi S."/>
            <person name="Poulain J."/>
            <person name="Riccioni C."/>
            <person name="Rubini A."/>
            <person name="Sitrit Y."/>
            <person name="Splivallo R."/>
            <person name="Traeger S."/>
            <person name="Wang M."/>
            <person name="Zifcakova L."/>
            <person name="Wipf D."/>
            <person name="Zambonelli A."/>
            <person name="Paolocci F."/>
            <person name="Nowrousian M."/>
            <person name="Ottonello S."/>
            <person name="Baldrian P."/>
            <person name="Spatafora J.W."/>
            <person name="Henrissat B."/>
            <person name="Nagy L.G."/>
            <person name="Aury J.M."/>
            <person name="Wincker P."/>
            <person name="Grigoriev I.V."/>
            <person name="Bonfante P."/>
            <person name="Martin F.M."/>
        </authorList>
    </citation>
    <scope>NUCLEOTIDE SEQUENCE [LARGE SCALE GENOMIC DNA]</scope>
    <source>
        <strain evidence="5 6">CCBAS932</strain>
    </source>
</reference>
<dbReference type="EMBL" id="ML119127">
    <property type="protein sequence ID" value="RPB12676.1"/>
    <property type="molecule type" value="Genomic_DNA"/>
</dbReference>
<organism evidence="5 6">
    <name type="scientific">Morchella conica CCBAS932</name>
    <dbReference type="NCBI Taxonomy" id="1392247"/>
    <lineage>
        <taxon>Eukaryota</taxon>
        <taxon>Fungi</taxon>
        <taxon>Dikarya</taxon>
        <taxon>Ascomycota</taxon>
        <taxon>Pezizomycotina</taxon>
        <taxon>Pezizomycetes</taxon>
        <taxon>Pezizales</taxon>
        <taxon>Morchellaceae</taxon>
        <taxon>Morchella</taxon>
    </lineage>
</organism>
<evidence type="ECO:0000313" key="5">
    <source>
        <dbReference type="EMBL" id="RPB12676.1"/>
    </source>
</evidence>
<keyword evidence="2 3" id="KW-0378">Hydrolase</keyword>
<comment type="similarity">
    <text evidence="1 3">Belongs to the type-B carboxylesterase/lipase family.</text>
</comment>
<sequence length="535" mass="56597">MILSSLALTLGLSALAAAAPTPSNSTLSTTDFPTIDLGYAIHQAISYNESYDSYTFSNIRFAASPTGSLRFAAPQAPLENRTAVQDGSIGGTCPQSQPAYAGSDLTQKVGVSEDCLFLDVIVPRKALEGEITDVPVLVWFFGGGYVLGSKTQHGDPINFLVDSPSPVIYVAPNYRLGAFGWLGGPSFTLSDNTVPNAGLYDQRFALKWVQDKIHLFGGSKDEVTVMGGSAGAGSIMHQISAYGGTGEKLFKRAIPIGPGFFPIGGHSGAETSYLSLQTATNCTDQGIECLRAIPTEQLQLINKQIISDVAPPGFGFGPSVDGDLVPDVPSYLYAQGRIQKDVEILVMDDINEGASFVGNGTTVSANHINSIFPGISNASIADLLALYPPPSNSTPYKTEQERLIKVTADSGFDCNRYAMSAALPNSTYNFVSTILPGTHGTWSALLFNEVPGADAVVDRDILLATRRFVMNFVVGGTPNELQGSNSTGVGPEHVMWPTFGSEGLGLVVSGTNMTVVDASGDKEVCEWWGKALYLS</sequence>
<dbReference type="PROSITE" id="PS00941">
    <property type="entry name" value="CARBOXYLESTERASE_B_2"/>
    <property type="match status" value="1"/>
</dbReference>
<accession>A0A3N4KQD9</accession>